<keyword evidence="4" id="KW-1185">Reference proteome</keyword>
<sequence>MALHEGGERLPKAHESPQRKEHRQSCETVQTLGAEHPLKYLPHSAGIPKSSFHYHIGKAGPDAAAKTAVGEVCRRHKGRYGHRRIAAVLSRNKKKVRRIMGLLGLKAKVRSKKAYRPQTVGEASDNILNREFTAGKPADKWLTDVAEFKCTDGKLYLSPILDEAFAKPPDADSVQGAAAQRVQTYHTIGRR</sequence>
<dbReference type="PANTHER" id="PTHR46889">
    <property type="entry name" value="TRANSPOSASE INSF FOR INSERTION SEQUENCE IS3B-RELATED"/>
    <property type="match status" value="1"/>
</dbReference>
<protein>
    <submittedName>
        <fullName evidence="3">Transposase</fullName>
    </submittedName>
</protein>
<dbReference type="Proteomes" id="UP000272412">
    <property type="component" value="Unassembled WGS sequence"/>
</dbReference>
<dbReference type="RefSeq" id="WP_148083952.1">
    <property type="nucleotide sequence ID" value="NZ_RPFL01000057.1"/>
</dbReference>
<dbReference type="OrthoDB" id="8613975at2"/>
<reference evidence="3 4" key="1">
    <citation type="submission" date="2018-11" db="EMBL/GenBank/DDBJ databases">
        <title>Neisseria weixii sp. nov. isolated from the rectal contents of plateau pika (Ochotona cruzoniae).</title>
        <authorList>
            <person name="Zhang G."/>
        </authorList>
    </citation>
    <scope>NUCLEOTIDE SEQUENCE [LARGE SCALE GENOMIC DNA]</scope>
    <source>
        <strain evidence="3 4">10009</strain>
    </source>
</reference>
<evidence type="ECO:0000256" key="1">
    <source>
        <dbReference type="SAM" id="MobiDB-lite"/>
    </source>
</evidence>
<feature type="compositionally biased region" description="Basic and acidic residues" evidence="1">
    <location>
        <begin position="1"/>
        <end position="25"/>
    </location>
</feature>
<organism evidence="3 4">
    <name type="scientific">Neisseria weixii</name>
    <dbReference type="NCBI Taxonomy" id="1853276"/>
    <lineage>
        <taxon>Bacteria</taxon>
        <taxon>Pseudomonadati</taxon>
        <taxon>Pseudomonadota</taxon>
        <taxon>Betaproteobacteria</taxon>
        <taxon>Neisseriales</taxon>
        <taxon>Neisseriaceae</taxon>
        <taxon>Neisseria</taxon>
    </lineage>
</organism>
<evidence type="ECO:0000259" key="2">
    <source>
        <dbReference type="Pfam" id="PF13276"/>
    </source>
</evidence>
<evidence type="ECO:0000313" key="4">
    <source>
        <dbReference type="Proteomes" id="UP000272412"/>
    </source>
</evidence>
<dbReference type="InterPro" id="IPR050900">
    <property type="entry name" value="Transposase_IS3/IS150/IS904"/>
</dbReference>
<feature type="non-terminal residue" evidence="3">
    <location>
        <position position="191"/>
    </location>
</feature>
<dbReference type="AlphaFoldDB" id="A0A3N4MNV9"/>
<comment type="caution">
    <text evidence="3">The sequence shown here is derived from an EMBL/GenBank/DDBJ whole genome shotgun (WGS) entry which is preliminary data.</text>
</comment>
<accession>A0A3N4MNV9</accession>
<feature type="region of interest" description="Disordered" evidence="1">
    <location>
        <begin position="1"/>
        <end position="28"/>
    </location>
</feature>
<dbReference type="InterPro" id="IPR025948">
    <property type="entry name" value="HTH-like_dom"/>
</dbReference>
<proteinExistence type="predicted"/>
<name>A0A3N4MNV9_9NEIS</name>
<dbReference type="EMBL" id="RPFL01000057">
    <property type="protein sequence ID" value="RPD83366.1"/>
    <property type="molecule type" value="Genomic_DNA"/>
</dbReference>
<evidence type="ECO:0000313" key="3">
    <source>
        <dbReference type="EMBL" id="RPD83366.1"/>
    </source>
</evidence>
<dbReference type="PANTHER" id="PTHR46889:SF4">
    <property type="entry name" value="TRANSPOSASE INSO FOR INSERTION SEQUENCE ELEMENT IS911B-RELATED"/>
    <property type="match status" value="1"/>
</dbReference>
<feature type="domain" description="HTH-like" evidence="2">
    <location>
        <begin position="65"/>
        <end position="113"/>
    </location>
</feature>
<dbReference type="Pfam" id="PF13276">
    <property type="entry name" value="HTH_21"/>
    <property type="match status" value="1"/>
</dbReference>
<gene>
    <name evidence="3" type="ORF">EGK74_12635</name>
</gene>